<protein>
    <submittedName>
        <fullName evidence="3">Bacteriophage CI repressor protein</fullName>
    </submittedName>
</protein>
<evidence type="ECO:0000259" key="1">
    <source>
        <dbReference type="Pfam" id="PF07022"/>
    </source>
</evidence>
<dbReference type="RefSeq" id="WP_005281523.1">
    <property type="nucleotide sequence ID" value="NZ_GG739631.1"/>
</dbReference>
<dbReference type="Gene3D" id="2.10.109.10">
    <property type="entry name" value="Umud Fragment, subunit A"/>
    <property type="match status" value="1"/>
</dbReference>
<dbReference type="GO" id="GO:0003677">
    <property type="term" value="F:DNA binding"/>
    <property type="evidence" value="ECO:0007669"/>
    <property type="project" value="InterPro"/>
</dbReference>
<dbReference type="GO" id="GO:0051259">
    <property type="term" value="P:protein complex oligomerization"/>
    <property type="evidence" value="ECO:0007669"/>
    <property type="project" value="InterPro"/>
</dbReference>
<dbReference type="Pfam" id="PF07022">
    <property type="entry name" value="Phage_CI_repr"/>
    <property type="match status" value="1"/>
</dbReference>
<evidence type="ECO:0000313" key="3">
    <source>
        <dbReference type="EMBL" id="EFE24643.1"/>
    </source>
</evidence>
<dbReference type="AlphaFoldDB" id="D4F0Y3"/>
<dbReference type="InterPro" id="IPR010744">
    <property type="entry name" value="Phage_CI_N"/>
</dbReference>
<dbReference type="InterPro" id="IPR032499">
    <property type="entry name" value="Phage_CI_C"/>
</dbReference>
<dbReference type="HOGENOM" id="CLU_079055_0_0_6"/>
<feature type="domain" description="Bacteriophage CI repressor C-terminal" evidence="2">
    <location>
        <begin position="87"/>
        <end position="188"/>
    </location>
</feature>
<evidence type="ECO:0000259" key="2">
    <source>
        <dbReference type="Pfam" id="PF16452"/>
    </source>
</evidence>
<dbReference type="Gene3D" id="1.10.260.40">
    <property type="entry name" value="lambda repressor-like DNA-binding domains"/>
    <property type="match status" value="1"/>
</dbReference>
<evidence type="ECO:0000313" key="4">
    <source>
        <dbReference type="Proteomes" id="UP000003692"/>
    </source>
</evidence>
<dbReference type="EMBL" id="ADGK01000012">
    <property type="protein sequence ID" value="EFE24643.1"/>
    <property type="molecule type" value="Genomic_DNA"/>
</dbReference>
<organism evidence="3 4">
    <name type="scientific">Edwardsiella tarda ATCC 23685</name>
    <dbReference type="NCBI Taxonomy" id="500638"/>
    <lineage>
        <taxon>Bacteria</taxon>
        <taxon>Pseudomonadati</taxon>
        <taxon>Pseudomonadota</taxon>
        <taxon>Gammaproteobacteria</taxon>
        <taxon>Enterobacterales</taxon>
        <taxon>Hafniaceae</taxon>
        <taxon>Edwardsiella</taxon>
    </lineage>
</organism>
<dbReference type="Pfam" id="PF16452">
    <property type="entry name" value="Phage_CI_C"/>
    <property type="match status" value="1"/>
</dbReference>
<gene>
    <name evidence="3" type="ORF">EDWATA_00363</name>
</gene>
<feature type="domain" description="Bacteriophage CI repressor N-terminal" evidence="1">
    <location>
        <begin position="13"/>
        <end position="75"/>
    </location>
</feature>
<proteinExistence type="predicted"/>
<comment type="caution">
    <text evidence="3">The sequence shown here is derived from an EMBL/GenBank/DDBJ whole genome shotgun (WGS) entry which is preliminary data.</text>
</comment>
<sequence>MSLKINFESGGTAVLDRIIEAYGFKTKVALAEHLGIASSSLAMRYRRDYFPSDIVVRCMAETGATLEWLTTGTGSQFNGDELDVLRVPKHKIVDGQVYDAGVMLLDRSVFLPGKNVAQDPLAAIDGTTIYVVEREFSEVYDGEWLVEIEGKTGIRNLTRIPVKKVRVSGPSAAFDCDLADINIIGCVVLTIING</sequence>
<dbReference type="InterPro" id="IPR010982">
    <property type="entry name" value="Lambda_DNA-bd_dom_sf"/>
</dbReference>
<dbReference type="Proteomes" id="UP000003692">
    <property type="component" value="Unassembled WGS sequence"/>
</dbReference>
<dbReference type="GO" id="GO:0045892">
    <property type="term" value="P:negative regulation of DNA-templated transcription"/>
    <property type="evidence" value="ECO:0007669"/>
    <property type="project" value="InterPro"/>
</dbReference>
<name>D4F0Y3_EDWTA</name>
<accession>D4F0Y3</accession>
<reference evidence="3 4" key="1">
    <citation type="submission" date="2010-02" db="EMBL/GenBank/DDBJ databases">
        <authorList>
            <person name="Weinstock G."/>
            <person name="Sodergren E."/>
            <person name="Clifton S."/>
            <person name="Fulton L."/>
            <person name="Fulton B."/>
            <person name="Courtney L."/>
            <person name="Fronick C."/>
            <person name="Harrison M."/>
            <person name="Strong C."/>
            <person name="Farmer C."/>
            <person name="Delahaunty K."/>
            <person name="Markovic C."/>
            <person name="Hall O."/>
            <person name="Minx P."/>
            <person name="Tomlinson C."/>
            <person name="Mitreva M."/>
            <person name="Nelson J."/>
            <person name="Hou S."/>
            <person name="Wollam A."/>
            <person name="Pepin K.H."/>
            <person name="Johnson M."/>
            <person name="Bhonagiri V."/>
            <person name="Zhang X."/>
            <person name="Suruliraj S."/>
            <person name="Warren W."/>
            <person name="Chinwalla A."/>
            <person name="Mardis E.R."/>
            <person name="Wilson R.K."/>
        </authorList>
    </citation>
    <scope>NUCLEOTIDE SEQUENCE [LARGE SCALE GENOMIC DNA]</scope>
    <source>
        <strain evidence="3 4">ATCC 23685</strain>
    </source>
</reference>